<dbReference type="AlphaFoldDB" id="A0A162IEL4"/>
<comment type="similarity">
    <text evidence="1">Belongs to the PAL/histidase family.</text>
</comment>
<dbReference type="SUPFAM" id="SSF48557">
    <property type="entry name" value="L-aspartase-like"/>
    <property type="match status" value="1"/>
</dbReference>
<gene>
    <name evidence="2" type="ORF">ISF_07643</name>
</gene>
<dbReference type="OrthoDB" id="10051290at2759"/>
<dbReference type="InterPro" id="IPR008948">
    <property type="entry name" value="L-Aspartase-like"/>
</dbReference>
<dbReference type="RefSeq" id="XP_018701556.1">
    <property type="nucleotide sequence ID" value="XM_018851246.1"/>
</dbReference>
<accession>A0A162IEL4</accession>
<evidence type="ECO:0000313" key="2">
    <source>
        <dbReference type="EMBL" id="OAA56045.1"/>
    </source>
</evidence>
<sequence>MTPVVPIRGSISASGDLSTLSYISGAVEGNPDIFIRTDGLPGGPRILPSNEALAMAKMNPISLQAKEGLGITNGTAASCATACLVVHQANQLAVLVQLLTAMGTEALAGTAANYDEFISSVRPHRGQIEAARNIHKFLVGSKISSDETSSKVGLAQDRYSLRTAPQWIGPQLEDLLLATKQVTVEINSTTDNPLIDVDGGKIFQGGNFQAMAITSAMEKVMTVLQNLGRLMFAQSSEMINHATSRGLPPNLSPDDPGASFLCKGFDISMAAYMSELGYLAHPVSTHVQTAEMANQAVNSMALVAARYALEAIEVASLMAAAYIFVLCQALDLRCMMLEFETTFTKEIVLVAKETLTLPQEQAADLSSKIATVLLQRWTQLCCLAAAERATVAARESLGDLLGLLLPSNPAPDISRLQTFQAAAATTLLSTHERTRSLYFERPGTARFISPASKVVYEYVRRDLAVPFVRGVEDHPTVARDRALGNPSGGKRNGVHGHDAVRPAVEGEGINETHNGLVNNTNGAAGPSRVNGVNGDNEVNGDHEANNVSQDRRTPVTLGTMAGDIYQALRNGDLYGRIMKYCQENAF</sequence>
<dbReference type="STRING" id="1081104.A0A162IEL4"/>
<dbReference type="EMBL" id="AZHB01000023">
    <property type="protein sequence ID" value="OAA56045.1"/>
    <property type="molecule type" value="Genomic_DNA"/>
</dbReference>
<dbReference type="Pfam" id="PF00221">
    <property type="entry name" value="Lyase_aromatic"/>
    <property type="match status" value="1"/>
</dbReference>
<dbReference type="InterPro" id="IPR001106">
    <property type="entry name" value="Aromatic_Lyase"/>
</dbReference>
<reference evidence="2 3" key="1">
    <citation type="journal article" date="2016" name="Genome Biol. Evol.">
        <title>Divergent and convergent evolution of fungal pathogenicity.</title>
        <authorList>
            <person name="Shang Y."/>
            <person name="Xiao G."/>
            <person name="Zheng P."/>
            <person name="Cen K."/>
            <person name="Zhan S."/>
            <person name="Wang C."/>
        </authorList>
    </citation>
    <scope>NUCLEOTIDE SEQUENCE [LARGE SCALE GENOMIC DNA]</scope>
    <source>
        <strain evidence="2 3">ARSEF 2679</strain>
    </source>
</reference>
<dbReference type="Gene3D" id="1.10.275.10">
    <property type="entry name" value="Fumarase/aspartase (N-terminal domain)"/>
    <property type="match status" value="1"/>
</dbReference>
<dbReference type="PANTHER" id="PTHR10362">
    <property type="entry name" value="HISTIDINE AMMONIA-LYASE"/>
    <property type="match status" value="1"/>
</dbReference>
<dbReference type="GO" id="GO:0003824">
    <property type="term" value="F:catalytic activity"/>
    <property type="evidence" value="ECO:0007669"/>
    <property type="project" value="InterPro"/>
</dbReference>
<dbReference type="Gene3D" id="1.10.274.20">
    <property type="entry name" value="Phenylalanine ammonia-lyase 1, domain 3"/>
    <property type="match status" value="1"/>
</dbReference>
<dbReference type="CDD" id="cd00332">
    <property type="entry name" value="PAL-HAL"/>
    <property type="match status" value="1"/>
</dbReference>
<dbReference type="InterPro" id="IPR024083">
    <property type="entry name" value="Fumarase/histidase_N"/>
</dbReference>
<dbReference type="Proteomes" id="UP000076744">
    <property type="component" value="Unassembled WGS sequence"/>
</dbReference>
<proteinExistence type="inferred from homology"/>
<dbReference type="InterPro" id="IPR023144">
    <property type="entry name" value="Phe_NH3-lyase_shielding_dom_sf"/>
</dbReference>
<evidence type="ECO:0000313" key="3">
    <source>
        <dbReference type="Proteomes" id="UP000076744"/>
    </source>
</evidence>
<dbReference type="Gene3D" id="1.20.200.10">
    <property type="entry name" value="Fumarase/aspartase (Central domain)"/>
    <property type="match status" value="1"/>
</dbReference>
<dbReference type="GeneID" id="30023935"/>
<keyword evidence="3" id="KW-1185">Reference proteome</keyword>
<organism evidence="2 3">
    <name type="scientific">Cordyceps fumosorosea (strain ARSEF 2679)</name>
    <name type="common">Isaria fumosorosea</name>
    <dbReference type="NCBI Taxonomy" id="1081104"/>
    <lineage>
        <taxon>Eukaryota</taxon>
        <taxon>Fungi</taxon>
        <taxon>Dikarya</taxon>
        <taxon>Ascomycota</taxon>
        <taxon>Pezizomycotina</taxon>
        <taxon>Sordariomycetes</taxon>
        <taxon>Hypocreomycetidae</taxon>
        <taxon>Hypocreales</taxon>
        <taxon>Cordycipitaceae</taxon>
        <taxon>Cordyceps</taxon>
    </lineage>
</organism>
<name>A0A162IEL4_CORFA</name>
<evidence type="ECO:0000256" key="1">
    <source>
        <dbReference type="ARBA" id="ARBA00007238"/>
    </source>
</evidence>
<comment type="caution">
    <text evidence="2">The sequence shown here is derived from an EMBL/GenBank/DDBJ whole genome shotgun (WGS) entry which is preliminary data.</text>
</comment>
<protein>
    <submittedName>
        <fullName evidence="2">L-Aspartase-like protein</fullName>
    </submittedName>
</protein>